<organism evidence="1 2">
    <name type="scientific">Seminavis robusta</name>
    <dbReference type="NCBI Taxonomy" id="568900"/>
    <lineage>
        <taxon>Eukaryota</taxon>
        <taxon>Sar</taxon>
        <taxon>Stramenopiles</taxon>
        <taxon>Ochrophyta</taxon>
        <taxon>Bacillariophyta</taxon>
        <taxon>Bacillariophyceae</taxon>
        <taxon>Bacillariophycidae</taxon>
        <taxon>Naviculales</taxon>
        <taxon>Naviculaceae</taxon>
        <taxon>Seminavis</taxon>
    </lineage>
</organism>
<dbReference type="EMBL" id="CAICTM010000245">
    <property type="protein sequence ID" value="CAB9505877.1"/>
    <property type="molecule type" value="Genomic_DNA"/>
</dbReference>
<comment type="caution">
    <text evidence="1">The sequence shown here is derived from an EMBL/GenBank/DDBJ whole genome shotgun (WGS) entry which is preliminary data.</text>
</comment>
<dbReference type="Proteomes" id="UP001153069">
    <property type="component" value="Unassembled WGS sequence"/>
</dbReference>
<evidence type="ECO:0000313" key="1">
    <source>
        <dbReference type="EMBL" id="CAB9505877.1"/>
    </source>
</evidence>
<accession>A0A9N8DMN8</accession>
<dbReference type="OrthoDB" id="48498at2759"/>
<reference evidence="1" key="1">
    <citation type="submission" date="2020-06" db="EMBL/GenBank/DDBJ databases">
        <authorList>
            <consortium name="Plant Systems Biology data submission"/>
        </authorList>
    </citation>
    <scope>NUCLEOTIDE SEQUENCE</scope>
    <source>
        <strain evidence="1">D6</strain>
    </source>
</reference>
<proteinExistence type="predicted"/>
<gene>
    <name evidence="1" type="ORF">SEMRO_246_G097850.1</name>
</gene>
<evidence type="ECO:0000313" key="2">
    <source>
        <dbReference type="Proteomes" id="UP001153069"/>
    </source>
</evidence>
<sequence>MTTPNDTNEESSPPRSVYRGVLSLFKKEQEYKLHPFDLELLTTTKLLLRKGSRRQAKNKDIEASSAEAKSAETAALEDQIAKTEITLLFFFHATQPHSLKLRRTVANFCNDHSDTVHCLALFGGDSEAQTETEKADMDVFLQGTGFTYFSDTNNNANTVLRFLDVTQIPSLVVIPHATGHPIMGQEAALEWNAVEPSSAEDLLQRWKGGGSGMSLSQSILSGALGGSSSACSIM</sequence>
<keyword evidence="2" id="KW-1185">Reference proteome</keyword>
<dbReference type="AlphaFoldDB" id="A0A9N8DMN8"/>
<name>A0A9N8DMN8_9STRA</name>
<protein>
    <submittedName>
        <fullName evidence="1">Uncharacterized protein</fullName>
    </submittedName>
</protein>